<proteinExistence type="predicted"/>
<dbReference type="RefSeq" id="WP_016416061.1">
    <property type="nucleotide sequence ID" value="NZ_AUAB01000022.1"/>
</dbReference>
<name>S2KMJ4_LITA3</name>
<dbReference type="InterPro" id="IPR015422">
    <property type="entry name" value="PyrdxlP-dep_Trfase_small"/>
</dbReference>
<dbReference type="AlphaFoldDB" id="S2KMJ4"/>
<dbReference type="PANTHER" id="PTHR43586:SF15">
    <property type="entry name" value="BLR3095 PROTEIN"/>
    <property type="match status" value="1"/>
</dbReference>
<dbReference type="eggNOG" id="COG0520">
    <property type="taxonomic scope" value="Bacteria"/>
</dbReference>
<dbReference type="STRING" id="1121939.L861_22790"/>
<feature type="domain" description="Aminotransferase class V" evidence="2">
    <location>
        <begin position="62"/>
        <end position="240"/>
    </location>
</feature>
<dbReference type="Gene3D" id="3.90.1150.10">
    <property type="entry name" value="Aspartate Aminotransferase, domain 1"/>
    <property type="match status" value="1"/>
</dbReference>
<keyword evidence="4" id="KW-1185">Reference proteome</keyword>
<accession>S2KMJ4</accession>
<dbReference type="Pfam" id="PF00266">
    <property type="entry name" value="Aminotran_5"/>
    <property type="match status" value="1"/>
</dbReference>
<keyword evidence="1" id="KW-0663">Pyridoxal phosphate</keyword>
<sequence>MNPHIPEPFPPQRDLFDLPQEVAYLNCANMSPQLHSVTKAGIEAVQRMKAPWKISPADWFTDAEALRALAARLMGADTDGVALIPAASYGIAVAALNVPLKKGQNIVLLDGQFPSNHYAWRERAMMSGAEMRIVFKEPLDAWTEAVLEAIDDDTAIVTVPNCHWTDGALIDLVRVGERARSVGAFLVVDASQSLGAYPIDVAAVQPDFLVSVGYKWQLGPYGLGYLYAAPRWRETGRPLEASWLARSGAEDFASLVNYVDDYRPGARRFDMGEYPQFVLAPMAFAGLSQLLDWGVGRVQATLTGLTGQIAKEATAMGCELLPADHRVGHIIGVRLPGDGIPEALPKRLAEEQVFVSVRGDSLRISPHVYNDARDIERLLAILQAFV</sequence>
<dbReference type="InterPro" id="IPR015421">
    <property type="entry name" value="PyrdxlP-dep_Trfase_major"/>
</dbReference>
<evidence type="ECO:0000313" key="3">
    <source>
        <dbReference type="EMBL" id="EPC03140.1"/>
    </source>
</evidence>
<organism evidence="3 4">
    <name type="scientific">Litchfieldella anticariensis (strain DSM 16096 / CECT 5854 / CIP 108499 / LMG 22089 / FP35)</name>
    <name type="common">Halomonas anticariensis</name>
    <dbReference type="NCBI Taxonomy" id="1121939"/>
    <lineage>
        <taxon>Bacteria</taxon>
        <taxon>Pseudomonadati</taxon>
        <taxon>Pseudomonadota</taxon>
        <taxon>Gammaproteobacteria</taxon>
        <taxon>Oceanospirillales</taxon>
        <taxon>Halomonadaceae</taxon>
        <taxon>Litchfieldella</taxon>
    </lineage>
</organism>
<dbReference type="Proteomes" id="UP000014463">
    <property type="component" value="Unassembled WGS sequence"/>
</dbReference>
<dbReference type="OrthoDB" id="9804264at2"/>
<protein>
    <recommendedName>
        <fullName evidence="2">Aminotransferase class V domain-containing protein</fullName>
    </recommendedName>
</protein>
<dbReference type="InterPro" id="IPR015424">
    <property type="entry name" value="PyrdxlP-dep_Trfase"/>
</dbReference>
<dbReference type="SUPFAM" id="SSF53383">
    <property type="entry name" value="PLP-dependent transferases"/>
    <property type="match status" value="1"/>
</dbReference>
<dbReference type="PATRIC" id="fig|1121939.11.peg.1564"/>
<dbReference type="Gene3D" id="3.40.640.10">
    <property type="entry name" value="Type I PLP-dependent aspartate aminotransferase-like (Major domain)"/>
    <property type="match status" value="1"/>
</dbReference>
<reference evidence="3 4" key="1">
    <citation type="journal article" date="2013" name="Genome Announc.">
        <title>Draft genome sequence of the moderately halophilic gammaproteobacterium Halomonas anticariensis FP35.</title>
        <authorList>
            <person name="Tahrioui A."/>
            <person name="Quesada E."/>
            <person name="Llamas I."/>
        </authorList>
    </citation>
    <scope>NUCLEOTIDE SEQUENCE [LARGE SCALE GENOMIC DNA]</scope>
    <source>
        <strain evidence="4">DSM 16096 / CECT 5854 / LMG 22089 / FP35</strain>
    </source>
</reference>
<comment type="caution">
    <text evidence="3">The sequence shown here is derived from an EMBL/GenBank/DDBJ whole genome shotgun (WGS) entry which is preliminary data.</text>
</comment>
<dbReference type="PANTHER" id="PTHR43586">
    <property type="entry name" value="CYSTEINE DESULFURASE"/>
    <property type="match status" value="1"/>
</dbReference>
<dbReference type="InterPro" id="IPR000192">
    <property type="entry name" value="Aminotrans_V_dom"/>
</dbReference>
<evidence type="ECO:0000313" key="4">
    <source>
        <dbReference type="Proteomes" id="UP000014463"/>
    </source>
</evidence>
<evidence type="ECO:0000256" key="1">
    <source>
        <dbReference type="ARBA" id="ARBA00022898"/>
    </source>
</evidence>
<dbReference type="EMBL" id="ASTJ01000022">
    <property type="protein sequence ID" value="EPC03140.1"/>
    <property type="molecule type" value="Genomic_DNA"/>
</dbReference>
<gene>
    <name evidence="3" type="ORF">L861_22790</name>
</gene>
<evidence type="ECO:0000259" key="2">
    <source>
        <dbReference type="Pfam" id="PF00266"/>
    </source>
</evidence>